<dbReference type="PANTHER" id="PTHR11129">
    <property type="entry name" value="PROTEIN FARNESYLTRANSFERASE ALPHA SUBUNIT/RAB GERANYLGERANYL TRANSFERASE ALPHA SUBUNIT"/>
    <property type="match status" value="1"/>
</dbReference>
<protein>
    <recommendedName>
        <fullName evidence="6">Geranylgeranyl transferase type-2 subunit alpha</fullName>
        <ecNumber evidence="6">2.5.1.60</ecNumber>
    </recommendedName>
    <alternativeName>
        <fullName evidence="6">Geranylgeranyl transferase type II subunit alpha</fullName>
    </alternativeName>
</protein>
<name>A0A0V0R605_PSEPJ</name>
<dbReference type="EC" id="2.5.1.60" evidence="6"/>
<dbReference type="InParanoid" id="A0A0V0R605"/>
<evidence type="ECO:0000256" key="7">
    <source>
        <dbReference type="SAM" id="MobiDB-lite"/>
    </source>
</evidence>
<comment type="caution">
    <text evidence="8">The sequence shown here is derived from an EMBL/GenBank/DDBJ whole genome shotgun (WGS) entry which is preliminary data.</text>
</comment>
<accession>A0A0V0R605</accession>
<dbReference type="AlphaFoldDB" id="A0A0V0R605"/>
<evidence type="ECO:0000313" key="8">
    <source>
        <dbReference type="EMBL" id="KRX09792.1"/>
    </source>
</evidence>
<evidence type="ECO:0000256" key="1">
    <source>
        <dbReference type="ARBA" id="ARBA00006734"/>
    </source>
</evidence>
<dbReference type="Proteomes" id="UP000054937">
    <property type="component" value="Unassembled WGS sequence"/>
</dbReference>
<dbReference type="GO" id="GO:0005968">
    <property type="term" value="C:Rab-protein geranylgeranyltransferase complex"/>
    <property type="evidence" value="ECO:0007669"/>
    <property type="project" value="TreeGrafter"/>
</dbReference>
<comment type="function">
    <text evidence="6">Catalyzes the transfer of a geranyl-geranyl moiety from geranyl-geranyl pyrophosphate to cysteines occuring in specific C-terminal amino acid sequences.</text>
</comment>
<dbReference type="GO" id="GO:0004663">
    <property type="term" value="F:Rab geranylgeranyltransferase activity"/>
    <property type="evidence" value="ECO:0007669"/>
    <property type="project" value="UniProtKB-UniRule"/>
</dbReference>
<organism evidence="8 9">
    <name type="scientific">Pseudocohnilembus persalinus</name>
    <name type="common">Ciliate</name>
    <dbReference type="NCBI Taxonomy" id="266149"/>
    <lineage>
        <taxon>Eukaryota</taxon>
        <taxon>Sar</taxon>
        <taxon>Alveolata</taxon>
        <taxon>Ciliophora</taxon>
        <taxon>Intramacronucleata</taxon>
        <taxon>Oligohymenophorea</taxon>
        <taxon>Scuticociliatia</taxon>
        <taxon>Philasterida</taxon>
        <taxon>Pseudocohnilembidae</taxon>
        <taxon>Pseudocohnilembus</taxon>
    </lineage>
</organism>
<evidence type="ECO:0000256" key="4">
    <source>
        <dbReference type="ARBA" id="ARBA00022737"/>
    </source>
</evidence>
<dbReference type="PROSITE" id="PS51147">
    <property type="entry name" value="PFTA"/>
    <property type="match status" value="4"/>
</dbReference>
<evidence type="ECO:0000256" key="2">
    <source>
        <dbReference type="ARBA" id="ARBA00022602"/>
    </source>
</evidence>
<dbReference type="Gene3D" id="1.25.40.120">
    <property type="entry name" value="Protein prenylyltransferase"/>
    <property type="match status" value="1"/>
</dbReference>
<gene>
    <name evidence="8" type="ORF">PPERSA_02664</name>
</gene>
<keyword evidence="3 6" id="KW-0808">Transferase</keyword>
<dbReference type="Pfam" id="PF01239">
    <property type="entry name" value="PPTA"/>
    <property type="match status" value="4"/>
</dbReference>
<feature type="compositionally biased region" description="Basic and acidic residues" evidence="7">
    <location>
        <begin position="7"/>
        <end position="21"/>
    </location>
</feature>
<comment type="similarity">
    <text evidence="1 6">Belongs to the protein prenyltransferase subunit alpha family.</text>
</comment>
<evidence type="ECO:0000313" key="9">
    <source>
        <dbReference type="Proteomes" id="UP000054937"/>
    </source>
</evidence>
<evidence type="ECO:0000256" key="5">
    <source>
        <dbReference type="ARBA" id="ARBA00047658"/>
    </source>
</evidence>
<reference evidence="8 9" key="1">
    <citation type="journal article" date="2015" name="Sci. Rep.">
        <title>Genome of the facultative scuticociliatosis pathogen Pseudocohnilembus persalinus provides insight into its virulence through horizontal gene transfer.</title>
        <authorList>
            <person name="Xiong J."/>
            <person name="Wang G."/>
            <person name="Cheng J."/>
            <person name="Tian M."/>
            <person name="Pan X."/>
            <person name="Warren A."/>
            <person name="Jiang C."/>
            <person name="Yuan D."/>
            <person name="Miao W."/>
        </authorList>
    </citation>
    <scope>NUCLEOTIDE SEQUENCE [LARGE SCALE GENOMIC DNA]</scope>
    <source>
        <strain evidence="8">36N120E</strain>
    </source>
</reference>
<dbReference type="EMBL" id="LDAU01000044">
    <property type="protein sequence ID" value="KRX09792.1"/>
    <property type="molecule type" value="Genomic_DNA"/>
</dbReference>
<keyword evidence="2 6" id="KW-0637">Prenyltransferase</keyword>
<dbReference type="SUPFAM" id="SSF48439">
    <property type="entry name" value="Protein prenylyltransferase"/>
    <property type="match status" value="1"/>
</dbReference>
<keyword evidence="9" id="KW-1185">Reference proteome</keyword>
<feature type="region of interest" description="Disordered" evidence="7">
    <location>
        <begin position="1"/>
        <end position="21"/>
    </location>
</feature>
<evidence type="ECO:0000256" key="3">
    <source>
        <dbReference type="ARBA" id="ARBA00022679"/>
    </source>
</evidence>
<dbReference type="PANTHER" id="PTHR11129:SF2">
    <property type="entry name" value="GERANYLGERANYL TRANSFERASE TYPE-2 SUBUNIT ALPHA"/>
    <property type="match status" value="1"/>
</dbReference>
<dbReference type="GO" id="GO:0097354">
    <property type="term" value="P:prenylation"/>
    <property type="evidence" value="ECO:0007669"/>
    <property type="project" value="UniProtKB-UniRule"/>
</dbReference>
<dbReference type="OrthoDB" id="1658at2759"/>
<evidence type="ECO:0000256" key="6">
    <source>
        <dbReference type="RuleBase" id="RU367120"/>
    </source>
</evidence>
<keyword evidence="4" id="KW-0677">Repeat</keyword>
<comment type="catalytic activity">
    <reaction evidence="5 6">
        <text>geranylgeranyl diphosphate + L-cysteinyl-[protein] = S-geranylgeranyl-L-cysteinyl-[protein] + diphosphate</text>
        <dbReference type="Rhea" id="RHEA:21240"/>
        <dbReference type="Rhea" id="RHEA-COMP:10131"/>
        <dbReference type="Rhea" id="RHEA-COMP:11537"/>
        <dbReference type="ChEBI" id="CHEBI:29950"/>
        <dbReference type="ChEBI" id="CHEBI:33019"/>
        <dbReference type="ChEBI" id="CHEBI:57533"/>
        <dbReference type="ChEBI" id="CHEBI:86021"/>
        <dbReference type="EC" id="2.5.1.60"/>
    </reaction>
</comment>
<sequence>MYHGKKRPIETKKLSEEEQKQQEELANKITKMLDEFLEIRHDKKKVQEPLEFCNIMVELCPEIPHVYNFRRELLLKLFENKLKNELEQQYQLVCKEIMMTMVLLKKRPKCYAIWSHRQWLVLKAYEIEELIEKETGEKKKPRMVEQDLQICSKMLQMDERNFHAWNYRIWLVRDVLKYNPKLIEKELEYLKQKIEDNFSNFSAFHFRTKHFTVQHQQKLEDGETENKQEIIQNFLSKEVYDEELEMVKNAIFIQPNEQGVWQYYRWLLSLQIPYQIISAKIKKIEGQKIDIVLTASQSVSNFSENIKFKNQENQEIDSLKIVSLVAQRPQQDNNQPQTQNQNQEFSYIWLLQVENSGDFLGEFTLEIQENSCENSQKRLCQEQQLQKHNFLSSEFKVKLEKEIKNSKIYFLKKENQNQKKWEKIYTLIEQENEFLQEVIESEPNNTFSQHHLIFVQLTCIYLDFLKNFAKIGEKSVQKIEVALGAVEKLSVIAKRQIKFLEVQKEKLNYMKSLFLNGKCPAKNFNFETLNLTPYIAAFGNLYE</sequence>
<dbReference type="InterPro" id="IPR002088">
    <property type="entry name" value="Prenyl_trans_a"/>
</dbReference>
<proteinExistence type="inferred from homology"/>